<accession>A0A388SC22</accession>
<evidence type="ECO:0000313" key="1">
    <source>
        <dbReference type="EMBL" id="GBO93877.1"/>
    </source>
</evidence>
<comment type="caution">
    <text evidence="1">The sequence shown here is derived from an EMBL/GenBank/DDBJ whole genome shotgun (WGS) entry which is preliminary data.</text>
</comment>
<organism evidence="1 2">
    <name type="scientific">Mesosutterella multiformis</name>
    <dbReference type="NCBI Taxonomy" id="2259133"/>
    <lineage>
        <taxon>Bacteria</taxon>
        <taxon>Pseudomonadati</taxon>
        <taxon>Pseudomonadota</taxon>
        <taxon>Betaproteobacteria</taxon>
        <taxon>Burkholderiales</taxon>
        <taxon>Sutterellaceae</taxon>
        <taxon>Mesosutterella</taxon>
    </lineage>
</organism>
<keyword evidence="2" id="KW-1185">Reference proteome</keyword>
<proteinExistence type="predicted"/>
<name>A0A388SC22_9BURK</name>
<gene>
    <name evidence="1" type="ORF">MESMUL_12310</name>
</gene>
<dbReference type="RefSeq" id="WP_116270170.1">
    <property type="nucleotide sequence ID" value="NZ_BGZJ01000001.1"/>
</dbReference>
<reference evidence="1 2" key="1">
    <citation type="journal article" date="2018" name="Int. J. Syst. Evol. Microbiol.">
        <title>Mesosutterella multiformis gen. nov., sp. nov., a member of the family Sutterellaceae and Sutterella megalosphaeroides sp. nov., isolated from human faeces.</title>
        <authorList>
            <person name="Sakamoto M."/>
            <person name="Ikeyama N."/>
            <person name="Kunihiro T."/>
            <person name="Iino T."/>
            <person name="Yuki M."/>
            <person name="Ohkuma M."/>
        </authorList>
    </citation>
    <scope>NUCLEOTIDE SEQUENCE [LARGE SCALE GENOMIC DNA]</scope>
    <source>
        <strain evidence="1 2">4NBBH2</strain>
    </source>
</reference>
<evidence type="ECO:0000313" key="2">
    <source>
        <dbReference type="Proteomes" id="UP000266091"/>
    </source>
</evidence>
<dbReference type="EMBL" id="BGZJ01000001">
    <property type="protein sequence ID" value="GBO93877.1"/>
    <property type="molecule type" value="Genomic_DNA"/>
</dbReference>
<protein>
    <submittedName>
        <fullName evidence="1">Uncharacterized protein</fullName>
    </submittedName>
</protein>
<dbReference type="AlphaFoldDB" id="A0A388SC22"/>
<sequence>MQLITDSPKAPKVFEEFITGFRSGRTDLIWTPTPKDPVFAIRMSAIDFYEYRVQKAVAAQPAVQAPVEEAAEKAPAKK</sequence>
<dbReference type="OrthoDB" id="9941519at2"/>
<dbReference type="Proteomes" id="UP000266091">
    <property type="component" value="Unassembled WGS sequence"/>
</dbReference>